<evidence type="ECO:0000313" key="1">
    <source>
        <dbReference type="EMBL" id="KKL93537.1"/>
    </source>
</evidence>
<dbReference type="AlphaFoldDB" id="A0A0F9J2Z1"/>
<sequence>MRDYGHGKSRVKHIGNYELIVEFYNFQEARFYIYWKKNQVYYSGSDISISNNKQEVLELYRSLKTVKSIKQIINK</sequence>
<gene>
    <name evidence="1" type="ORF">LCGC14_1873690</name>
</gene>
<dbReference type="EMBL" id="LAZR01019159">
    <property type="protein sequence ID" value="KKL93537.1"/>
    <property type="molecule type" value="Genomic_DNA"/>
</dbReference>
<accession>A0A0F9J2Z1</accession>
<comment type="caution">
    <text evidence="1">The sequence shown here is derived from an EMBL/GenBank/DDBJ whole genome shotgun (WGS) entry which is preliminary data.</text>
</comment>
<reference evidence="1" key="1">
    <citation type="journal article" date="2015" name="Nature">
        <title>Complex archaea that bridge the gap between prokaryotes and eukaryotes.</title>
        <authorList>
            <person name="Spang A."/>
            <person name="Saw J.H."/>
            <person name="Jorgensen S.L."/>
            <person name="Zaremba-Niedzwiedzka K."/>
            <person name="Martijn J."/>
            <person name="Lind A.E."/>
            <person name="van Eijk R."/>
            <person name="Schleper C."/>
            <person name="Guy L."/>
            <person name="Ettema T.J."/>
        </authorList>
    </citation>
    <scope>NUCLEOTIDE SEQUENCE</scope>
</reference>
<organism evidence="1">
    <name type="scientific">marine sediment metagenome</name>
    <dbReference type="NCBI Taxonomy" id="412755"/>
    <lineage>
        <taxon>unclassified sequences</taxon>
        <taxon>metagenomes</taxon>
        <taxon>ecological metagenomes</taxon>
    </lineage>
</organism>
<protein>
    <submittedName>
        <fullName evidence="1">Uncharacterized protein</fullName>
    </submittedName>
</protein>
<proteinExistence type="predicted"/>
<name>A0A0F9J2Z1_9ZZZZ</name>